<dbReference type="Pfam" id="PF24373">
    <property type="entry name" value="DUF7529"/>
    <property type="match status" value="1"/>
</dbReference>
<evidence type="ECO:0000313" key="2">
    <source>
        <dbReference type="Proteomes" id="UP000011519"/>
    </source>
</evidence>
<evidence type="ECO:0000313" key="1">
    <source>
        <dbReference type="EMBL" id="ELY90205.1"/>
    </source>
</evidence>
<gene>
    <name evidence="1" type="ORF">C483_11873</name>
</gene>
<organism evidence="1 2">
    <name type="scientific">Natrialba hulunbeirensis JCM 10989</name>
    <dbReference type="NCBI Taxonomy" id="1227493"/>
    <lineage>
        <taxon>Archaea</taxon>
        <taxon>Methanobacteriati</taxon>
        <taxon>Methanobacteriota</taxon>
        <taxon>Stenosarchaea group</taxon>
        <taxon>Halobacteria</taxon>
        <taxon>Halobacteriales</taxon>
        <taxon>Natrialbaceae</taxon>
        <taxon>Natrialba</taxon>
    </lineage>
</organism>
<proteinExistence type="predicted"/>
<dbReference type="EMBL" id="AOIM01000035">
    <property type="protein sequence ID" value="ELY90205.1"/>
    <property type="molecule type" value="Genomic_DNA"/>
</dbReference>
<dbReference type="InterPro" id="IPR055951">
    <property type="entry name" value="DUF7529"/>
</dbReference>
<dbReference type="PATRIC" id="fig|1227493.4.peg.2372"/>
<dbReference type="RefSeq" id="WP_006653555.1">
    <property type="nucleotide sequence ID" value="NZ_AOIM01000035.1"/>
</dbReference>
<dbReference type="Proteomes" id="UP000011519">
    <property type="component" value="Unassembled WGS sequence"/>
</dbReference>
<protein>
    <submittedName>
        <fullName evidence="1">Uncharacterized protein</fullName>
    </submittedName>
</protein>
<accession>L9ZUP1</accession>
<keyword evidence="2" id="KW-1185">Reference proteome</keyword>
<dbReference type="AlphaFoldDB" id="L9ZUP1"/>
<sequence length="177" mass="19823">MSDDAPTADDRWAELLADANAIAAEYDEDGWEPIVLEPASVSPSEAEERFGLDVGIDQETFERVEDRVADSATTFGDAEVYYLPVDEDDTTRDDSRRFALAVERDADNSVAVFVPVTYTLPEAKPVFETALLEEELLIHVRAIDADETDPWVTFSHDDPSLFLSESDVQSWEFSPRE</sequence>
<dbReference type="OrthoDB" id="325206at2157"/>
<comment type="caution">
    <text evidence="1">The sequence shown here is derived from an EMBL/GenBank/DDBJ whole genome shotgun (WGS) entry which is preliminary data.</text>
</comment>
<reference evidence="1 2" key="1">
    <citation type="journal article" date="2014" name="PLoS Genet.">
        <title>Phylogenetically driven sequencing of extremely halophilic archaea reveals strategies for static and dynamic osmo-response.</title>
        <authorList>
            <person name="Becker E.A."/>
            <person name="Seitzer P.M."/>
            <person name="Tritt A."/>
            <person name="Larsen D."/>
            <person name="Krusor M."/>
            <person name="Yao A.I."/>
            <person name="Wu D."/>
            <person name="Madern D."/>
            <person name="Eisen J.A."/>
            <person name="Darling A.E."/>
            <person name="Facciotti M.T."/>
        </authorList>
    </citation>
    <scope>NUCLEOTIDE SEQUENCE [LARGE SCALE GENOMIC DNA]</scope>
    <source>
        <strain evidence="1 2">JCM 10989</strain>
    </source>
</reference>
<name>L9ZUP1_9EURY</name>